<name>A0AAV0BUB9_PHAPC</name>
<comment type="caution">
    <text evidence="1">The sequence shown here is derived from an EMBL/GenBank/DDBJ whole genome shotgun (WGS) entry which is preliminary data.</text>
</comment>
<dbReference type="EMBL" id="CALTRL010006054">
    <property type="protein sequence ID" value="CAH7689248.1"/>
    <property type="molecule type" value="Genomic_DNA"/>
</dbReference>
<accession>A0AAV0BUB9</accession>
<dbReference type="InterPro" id="IPR007276">
    <property type="entry name" value="Nop14"/>
</dbReference>
<organism evidence="1 2">
    <name type="scientific">Phakopsora pachyrhizi</name>
    <name type="common">Asian soybean rust disease fungus</name>
    <dbReference type="NCBI Taxonomy" id="170000"/>
    <lineage>
        <taxon>Eukaryota</taxon>
        <taxon>Fungi</taxon>
        <taxon>Dikarya</taxon>
        <taxon>Basidiomycota</taxon>
        <taxon>Pucciniomycotina</taxon>
        <taxon>Pucciniomycetes</taxon>
        <taxon>Pucciniales</taxon>
        <taxon>Phakopsoraceae</taxon>
        <taxon>Phakopsora</taxon>
    </lineage>
</organism>
<reference evidence="1" key="1">
    <citation type="submission" date="2022-06" db="EMBL/GenBank/DDBJ databases">
        <authorList>
            <consortium name="SYNGENTA / RWTH Aachen University"/>
        </authorList>
    </citation>
    <scope>NUCLEOTIDE SEQUENCE</scope>
</reference>
<dbReference type="AlphaFoldDB" id="A0AAV0BUB9"/>
<proteinExistence type="predicted"/>
<evidence type="ECO:0000313" key="2">
    <source>
        <dbReference type="Proteomes" id="UP001153365"/>
    </source>
</evidence>
<keyword evidence="2" id="KW-1185">Reference proteome</keyword>
<dbReference type="Pfam" id="PF04147">
    <property type="entry name" value="Nop14"/>
    <property type="match status" value="1"/>
</dbReference>
<sequence>MSAFKDSLQIQPGKHGAVLINPGPLPMIKNPGEDLMNVIQAKANSLLSNVAAYISRPQRFNGESTSRVNSPNKTTFQEHVQEIDAEKNPIESLEHKEELFNVNKSFTEKVSGQEIIKKDSVPTQVMSELINKSKAHMYERQMVKDKDDELRLGLNNKLKNIRLLLVTTGSTQQSGSNSKQSIDHSN</sequence>
<dbReference type="GO" id="GO:0032040">
    <property type="term" value="C:small-subunit processome"/>
    <property type="evidence" value="ECO:0007669"/>
    <property type="project" value="InterPro"/>
</dbReference>
<protein>
    <submittedName>
        <fullName evidence="1">Uncharacterized protein</fullName>
    </submittedName>
</protein>
<evidence type="ECO:0000313" key="1">
    <source>
        <dbReference type="EMBL" id="CAH7689248.1"/>
    </source>
</evidence>
<gene>
    <name evidence="1" type="ORF">PPACK8108_LOCUS24282</name>
</gene>
<dbReference type="Proteomes" id="UP001153365">
    <property type="component" value="Unassembled WGS sequence"/>
</dbReference>